<proteinExistence type="predicted"/>
<dbReference type="PANTHER" id="PTHR20883:SF15">
    <property type="entry name" value="PHYTANOYL-COA DIOXYGENASE DOMAIN-CONTAINING PROTEIN 1"/>
    <property type="match status" value="1"/>
</dbReference>
<dbReference type="AlphaFoldDB" id="A0A7X5BYT4"/>
<keyword evidence="1" id="KW-0479">Metal-binding</keyword>
<comment type="caution">
    <text evidence="3">The sequence shown here is derived from an EMBL/GenBank/DDBJ whole genome shotgun (WGS) entry which is preliminary data.</text>
</comment>
<reference evidence="3 4" key="1">
    <citation type="submission" date="2020-01" db="EMBL/GenBank/DDBJ databases">
        <title>Paenibacillus soybeanensis sp. nov. isolated from the nodules of soybean (Glycine max(L.) Merr).</title>
        <authorList>
            <person name="Wang H."/>
        </authorList>
    </citation>
    <scope>NUCLEOTIDE SEQUENCE [LARGE SCALE GENOMIC DNA]</scope>
    <source>
        <strain evidence="3 4">DSM 23054</strain>
    </source>
</reference>
<dbReference type="GO" id="GO:0016706">
    <property type="term" value="F:2-oxoglutarate-dependent dioxygenase activity"/>
    <property type="evidence" value="ECO:0007669"/>
    <property type="project" value="UniProtKB-ARBA"/>
</dbReference>
<name>A0A7X5BYT4_9BACL</name>
<evidence type="ECO:0008006" key="5">
    <source>
        <dbReference type="Google" id="ProtNLM"/>
    </source>
</evidence>
<dbReference type="OrthoDB" id="9796766at2"/>
<organism evidence="3 4">
    <name type="scientific">Paenibacillus sacheonensis</name>
    <dbReference type="NCBI Taxonomy" id="742054"/>
    <lineage>
        <taxon>Bacteria</taxon>
        <taxon>Bacillati</taxon>
        <taxon>Bacillota</taxon>
        <taxon>Bacilli</taxon>
        <taxon>Bacillales</taxon>
        <taxon>Paenibacillaceae</taxon>
        <taxon>Paenibacillus</taxon>
    </lineage>
</organism>
<dbReference type="GO" id="GO:0005506">
    <property type="term" value="F:iron ion binding"/>
    <property type="evidence" value="ECO:0007669"/>
    <property type="project" value="UniProtKB-ARBA"/>
</dbReference>
<protein>
    <recommendedName>
        <fullName evidence="5">Phytanoyl-CoA dioxygenase</fullName>
    </recommendedName>
</protein>
<dbReference type="InterPro" id="IPR008775">
    <property type="entry name" value="Phytyl_CoA_dOase-like"/>
</dbReference>
<keyword evidence="2" id="KW-0408">Iron</keyword>
<dbReference type="Pfam" id="PF05721">
    <property type="entry name" value="PhyH"/>
    <property type="match status" value="1"/>
</dbReference>
<accession>A0A7X5BYT4</accession>
<gene>
    <name evidence="3" type="ORF">GT003_23270</name>
</gene>
<dbReference type="Gene3D" id="2.60.120.620">
    <property type="entry name" value="q2cbj1_9rhob like domain"/>
    <property type="match status" value="1"/>
</dbReference>
<evidence type="ECO:0000256" key="1">
    <source>
        <dbReference type="ARBA" id="ARBA00022723"/>
    </source>
</evidence>
<dbReference type="RefSeq" id="WP_161702373.1">
    <property type="nucleotide sequence ID" value="NZ_JAAAMU010000014.1"/>
</dbReference>
<dbReference type="Proteomes" id="UP000558113">
    <property type="component" value="Unassembled WGS sequence"/>
</dbReference>
<keyword evidence="4" id="KW-1185">Reference proteome</keyword>
<evidence type="ECO:0000313" key="3">
    <source>
        <dbReference type="EMBL" id="NBC71928.1"/>
    </source>
</evidence>
<dbReference type="SUPFAM" id="SSF51197">
    <property type="entry name" value="Clavaminate synthase-like"/>
    <property type="match status" value="1"/>
</dbReference>
<evidence type="ECO:0000256" key="2">
    <source>
        <dbReference type="ARBA" id="ARBA00023004"/>
    </source>
</evidence>
<dbReference type="PANTHER" id="PTHR20883">
    <property type="entry name" value="PHYTANOYL-COA DIOXYGENASE DOMAIN CONTAINING 1"/>
    <property type="match status" value="1"/>
</dbReference>
<dbReference type="EMBL" id="JAAAMU010000014">
    <property type="protein sequence ID" value="NBC71928.1"/>
    <property type="molecule type" value="Genomic_DNA"/>
</dbReference>
<sequence>MATEFKMDFSQFELSDEQKFMFDLKGYLVIKDVFDERQVAAIKEQVRLITEAKQARSENEIKAGIVQGSSLPGGAAEDILRSPVVKGTLKHLIGSEFRLDHVFSVWRELGQGDYLPPHHGGPMRNPHFHYYFSQGQSYAGLTRMVIELNPVGKNDGGTVFLPGSHKANLPVPPNLLTKHDTYAEPFEGYEATPGSVVFFSENTCHAGPVWTNPNHPRVAILFAFCSLGMRWHRYNNVSPEVVESLGPEARWYFRDVWPWDNHGGNGGRNVLLMNDDGSYTVSP</sequence>
<evidence type="ECO:0000313" key="4">
    <source>
        <dbReference type="Proteomes" id="UP000558113"/>
    </source>
</evidence>